<dbReference type="GO" id="GO:0008324">
    <property type="term" value="F:monoatomic cation transmembrane transporter activity"/>
    <property type="evidence" value="ECO:0007669"/>
    <property type="project" value="InterPro"/>
</dbReference>
<comment type="caution">
    <text evidence="5">The sequence shown here is derived from an EMBL/GenBank/DDBJ whole genome shotgun (WGS) entry which is preliminary data.</text>
</comment>
<organism evidence="5 6">
    <name type="scientific">Zoogloea ramigera</name>
    <dbReference type="NCBI Taxonomy" id="350"/>
    <lineage>
        <taxon>Bacteria</taxon>
        <taxon>Pseudomonadati</taxon>
        <taxon>Pseudomonadota</taxon>
        <taxon>Betaproteobacteria</taxon>
        <taxon>Rhodocyclales</taxon>
        <taxon>Zoogloeaceae</taxon>
        <taxon>Zoogloea</taxon>
    </lineage>
</organism>
<dbReference type="InterPro" id="IPR013099">
    <property type="entry name" value="K_chnl_dom"/>
</dbReference>
<proteinExistence type="predicted"/>
<keyword evidence="5" id="KW-0406">Ion transport</keyword>
<dbReference type="InterPro" id="IPR006037">
    <property type="entry name" value="RCK_C"/>
</dbReference>
<evidence type="ECO:0000256" key="1">
    <source>
        <dbReference type="ARBA" id="ARBA00004651"/>
    </source>
</evidence>
<accession>A0A4Y4CS16</accession>
<dbReference type="GO" id="GO:0005886">
    <property type="term" value="C:plasma membrane"/>
    <property type="evidence" value="ECO:0007669"/>
    <property type="project" value="UniProtKB-SubCell"/>
</dbReference>
<evidence type="ECO:0000259" key="3">
    <source>
        <dbReference type="PROSITE" id="PS51201"/>
    </source>
</evidence>
<evidence type="ECO:0000259" key="4">
    <source>
        <dbReference type="PROSITE" id="PS51202"/>
    </source>
</evidence>
<keyword evidence="2" id="KW-1133">Transmembrane helix</keyword>
<dbReference type="Pfam" id="PF02080">
    <property type="entry name" value="TrkA_C"/>
    <property type="match status" value="1"/>
</dbReference>
<feature type="domain" description="RCK C-terminal" evidence="4">
    <location>
        <begin position="283"/>
        <end position="364"/>
    </location>
</feature>
<dbReference type="SUPFAM" id="SSF51735">
    <property type="entry name" value="NAD(P)-binding Rossmann-fold domains"/>
    <property type="match status" value="1"/>
</dbReference>
<dbReference type="InterPro" id="IPR003148">
    <property type="entry name" value="RCK_N"/>
</dbReference>
<feature type="transmembrane region" description="Helical" evidence="2">
    <location>
        <begin position="71"/>
        <end position="90"/>
    </location>
</feature>
<dbReference type="InterPro" id="IPR036721">
    <property type="entry name" value="RCK_C_sf"/>
</dbReference>
<feature type="transmembrane region" description="Helical" evidence="2">
    <location>
        <begin position="38"/>
        <end position="59"/>
    </location>
</feature>
<evidence type="ECO:0000313" key="6">
    <source>
        <dbReference type="Proteomes" id="UP000318422"/>
    </source>
</evidence>
<name>A0A4Y4CS16_ZOORA</name>
<keyword evidence="2" id="KW-0812">Transmembrane</keyword>
<dbReference type="PROSITE" id="PS51201">
    <property type="entry name" value="RCK_N"/>
    <property type="match status" value="1"/>
</dbReference>
<comment type="subcellular location">
    <subcellularLocation>
        <location evidence="1">Cell membrane</location>
        <topology evidence="1">Multi-pass membrane protein</topology>
    </subcellularLocation>
</comment>
<dbReference type="Pfam" id="PF07885">
    <property type="entry name" value="Ion_trans_2"/>
    <property type="match status" value="1"/>
</dbReference>
<keyword evidence="2" id="KW-0472">Membrane</keyword>
<dbReference type="SUPFAM" id="SSF81324">
    <property type="entry name" value="Voltage-gated potassium channels"/>
    <property type="match status" value="1"/>
</dbReference>
<dbReference type="PANTHER" id="PTHR43833">
    <property type="entry name" value="POTASSIUM CHANNEL PROTEIN 2-RELATED-RELATED"/>
    <property type="match status" value="1"/>
</dbReference>
<dbReference type="Gene3D" id="1.10.287.70">
    <property type="match status" value="1"/>
</dbReference>
<reference evidence="5 6" key="1">
    <citation type="submission" date="2019-06" db="EMBL/GenBank/DDBJ databases">
        <title>Whole genome shotgun sequence of Zoogloea ramigera NBRC 15342.</title>
        <authorList>
            <person name="Hosoyama A."/>
            <person name="Uohara A."/>
            <person name="Ohji S."/>
            <person name="Ichikawa N."/>
        </authorList>
    </citation>
    <scope>NUCLEOTIDE SEQUENCE [LARGE SCALE GENOMIC DNA]</scope>
    <source>
        <strain evidence="5 6">NBRC 15342</strain>
    </source>
</reference>
<dbReference type="Pfam" id="PF02254">
    <property type="entry name" value="TrkA_N"/>
    <property type="match status" value="1"/>
</dbReference>
<protein>
    <submittedName>
        <fullName evidence="5">Potassium channel protein</fullName>
    </submittedName>
</protein>
<dbReference type="PROSITE" id="PS51202">
    <property type="entry name" value="RCK_C"/>
    <property type="match status" value="1"/>
</dbReference>
<dbReference type="Gene3D" id="3.30.70.1450">
    <property type="entry name" value="Regulator of K+ conductance, C-terminal domain"/>
    <property type="match status" value="1"/>
</dbReference>
<dbReference type="Gene3D" id="3.40.50.720">
    <property type="entry name" value="NAD(P)-binding Rossmann-like Domain"/>
    <property type="match status" value="1"/>
</dbReference>
<dbReference type="InterPro" id="IPR036291">
    <property type="entry name" value="NAD(P)-bd_dom_sf"/>
</dbReference>
<feature type="transmembrane region" description="Helical" evidence="2">
    <location>
        <begin position="96"/>
        <end position="121"/>
    </location>
</feature>
<dbReference type="GO" id="GO:0006813">
    <property type="term" value="P:potassium ion transport"/>
    <property type="evidence" value="ECO:0007669"/>
    <property type="project" value="InterPro"/>
</dbReference>
<dbReference type="AlphaFoldDB" id="A0A4Y4CS16"/>
<evidence type="ECO:0000313" key="5">
    <source>
        <dbReference type="EMBL" id="GEC95708.1"/>
    </source>
</evidence>
<dbReference type="SUPFAM" id="SSF116726">
    <property type="entry name" value="TrkA C-terminal domain-like"/>
    <property type="match status" value="1"/>
</dbReference>
<gene>
    <name evidence="5" type="ORF">ZRA01_17810</name>
</gene>
<dbReference type="PANTHER" id="PTHR43833:SF9">
    <property type="entry name" value="POTASSIUM CHANNEL PROTEIN YUGO-RELATED"/>
    <property type="match status" value="1"/>
</dbReference>
<dbReference type="InterPro" id="IPR050721">
    <property type="entry name" value="Trk_Ktr_HKT_K-transport"/>
</dbReference>
<dbReference type="RefSeq" id="WP_246093497.1">
    <property type="nucleotide sequence ID" value="NZ_BJNV01000025.1"/>
</dbReference>
<keyword evidence="5" id="KW-0407">Ion channel</keyword>
<evidence type="ECO:0000256" key="2">
    <source>
        <dbReference type="SAM" id="Phobius"/>
    </source>
</evidence>
<feature type="domain" description="RCK N-terminal" evidence="3">
    <location>
        <begin position="142"/>
        <end position="261"/>
    </location>
</feature>
<dbReference type="EMBL" id="BJNV01000025">
    <property type="protein sequence ID" value="GEC95708.1"/>
    <property type="molecule type" value="Genomic_DNA"/>
</dbReference>
<sequence>MTKIAYVLALLRRLLHLNRRKAAHLPRRHSQLPRILLRIYLAAGVLLALVAVGTAGFYLIGKERANLSDAFYMTLITVTTVGYGEVVPIHSFGERLFAGLIALAGFGAVTFLFTSLTVFFLETDLDYTLRRRRMEKQVRKLHSHFIICGFGRVGRNVANELTTTHRHFVAIDSDEAALETQRERTPGLVYLGGDASDDELLLSAGIMDAHGLFAVTGDDSRNLMIVFTAKQLNPKVRIVARCHEVRNAEKLRKAGADSVISPDFTGGMRIASSMIRPHVVSFLDEMLRSEHKLRLEEVLVPERFEPRALDTLRLRSPNYVLLAVRHGGNLVFNPSDEFMLEPGQHVIVMASPQGRQELEGALLPD</sequence>
<dbReference type="Proteomes" id="UP000318422">
    <property type="component" value="Unassembled WGS sequence"/>
</dbReference>
<keyword evidence="5" id="KW-0813">Transport</keyword>
<keyword evidence="6" id="KW-1185">Reference proteome</keyword>